<feature type="region of interest" description="Disordered" evidence="4">
    <location>
        <begin position="463"/>
        <end position="526"/>
    </location>
</feature>
<feature type="region of interest" description="Disordered" evidence="4">
    <location>
        <begin position="367"/>
        <end position="391"/>
    </location>
</feature>
<organism evidence="6 7">
    <name type="scientific">Psylliodes chrysocephalus</name>
    <dbReference type="NCBI Taxonomy" id="3402493"/>
    <lineage>
        <taxon>Eukaryota</taxon>
        <taxon>Metazoa</taxon>
        <taxon>Ecdysozoa</taxon>
        <taxon>Arthropoda</taxon>
        <taxon>Hexapoda</taxon>
        <taxon>Insecta</taxon>
        <taxon>Pterygota</taxon>
        <taxon>Neoptera</taxon>
        <taxon>Endopterygota</taxon>
        <taxon>Coleoptera</taxon>
        <taxon>Polyphaga</taxon>
        <taxon>Cucujiformia</taxon>
        <taxon>Chrysomeloidea</taxon>
        <taxon>Chrysomelidae</taxon>
        <taxon>Galerucinae</taxon>
        <taxon>Alticini</taxon>
        <taxon>Psylliodes</taxon>
    </lineage>
</organism>
<evidence type="ECO:0000313" key="6">
    <source>
        <dbReference type="EMBL" id="CAH1114042.1"/>
    </source>
</evidence>
<dbReference type="OrthoDB" id="2448405at2759"/>
<feature type="domain" description="ALMS motif" evidence="5">
    <location>
        <begin position="1581"/>
        <end position="1696"/>
    </location>
</feature>
<keyword evidence="3" id="KW-0206">Cytoskeleton</keyword>
<feature type="region of interest" description="Disordered" evidence="4">
    <location>
        <begin position="1139"/>
        <end position="1158"/>
    </location>
</feature>
<name>A0A9P0DCU5_9CUCU</name>
<accession>A0A9P0DCU5</accession>
<protein>
    <recommendedName>
        <fullName evidence="5">ALMS motif domain-containing protein</fullName>
    </recommendedName>
</protein>
<feature type="region of interest" description="Disordered" evidence="4">
    <location>
        <begin position="1004"/>
        <end position="1024"/>
    </location>
</feature>
<dbReference type="EMBL" id="OV651820">
    <property type="protein sequence ID" value="CAH1114042.1"/>
    <property type="molecule type" value="Genomic_DNA"/>
</dbReference>
<sequence length="1710" mass="192684">MEPDPKDNKNDEDSSTKYILEYYKKYSQNKKLPKYFSGTSIAYLPEIADEEKSNKNANINVVITTEDEQKTLQIADELELSPTGSIGSNKKLEWDNLADIGYYNATLIHRSSSLPVISQLSSNYESTGSKHLKSVGGDGSNVKVIIYPYSSSSEDKSNDAHINYTSSSYSPPSKKDPTPTSTTLSSAAQKHFTTSDSSCEEKVSSFKQTLDYLKTKIGLPDAHSTPYEAELKLNSIERLSNTPFIPKREKPVKNLNEPKIIDPPSLKRLETMEHCTKKLTTEEQSSNLAKKVVNLCLTKPLLVDCVSKTITTKQLTIGIQTEASTQIKDKSQKIITKDTEKTNTDTGKSSSSNCIASNCDSFEYIENKGKDNSNEPINKDNNQVPQSSKNSGDIEKNIYVLQKLLKSKKYDPATKKKYTKKILQKIIESRYLEDSSTSSELFYPKTDPSKVLKDQIKHSFFKNEESSSSYQSHEDQKTSPSKRKTEFTKKQIMPKDSSKATLSKDVQSKSSSLSSPRKNKIQTGTVSTKELFNIENNEQEDFKETKKGPFTLTTKISEHCGDKISPTENYLSSSTPKSYENWKKLETNSELIFENSKSVGDGDHLIINFADKERQYQLNWIDREINHLGKLKSLLEKPKNLFEIGENIKKTTSVYMVSGSNSVPRRNYVIETNLGVKGTQPRNFCLNGQNYVVCDPRIQDQESGLNKKSRPVIADIEVHSDEKTTNIKVNTVCSVCHNVPCLCDSVANLTKREITSPCDEEPCCSTRPSSKYSDKRTLRPARSPCGICQKTPCICSNDNGEAKSSKYSDCQCSPRACDCESKTSKVPTECNSIPVKGYIACPNGTEEETEVCLCDLALSDNTTSSSKENQSGSIGKIFKNCKCDKQRECNCDFVSKLLKCFSTQENSKSKKVQNSEALPFKESDIQYSDKNVGTENSQNINTINIIIDNKDNLDEQIQPSDVENPVEKCTCFNSVPFCTACKPDKNHAEQALAYSEVNVATDKLHSNKKNNKSPPGSTYTEVNDGTDKLQTINKVNILIDKKPKKNPVSINNAKRNKAEQCTCDNVDECICGKRCQCTCDDKDQCICGKVDQYETEQCTCSNIDQCTCQEDEGDQNKCSPDYLSDLVSRIEQALLDRNSKKNNKARPMDRSTTYSPPQRDQFAACVPENISLVQCTTNKPLGIDKSTTYSPLADSTICTPDTCLSNRGTNKEKMKTSKQTYYDPPVEVDDCICDEPPEVKNTVKSKPQKDKETLSLQVSKDVKSIDMCFCLCGSKKNLEKNGKLGECSCNKKKKHHKKSCTCKCKQCLSSLTSTSSSNSTSNKPRKCHCLCKCGFCKKDHICCGKEQPKEPSTTNDDTTSGTLSTNTTDADATPVLVCSLCNRTAPYDKVSMLRTNTEEYALCSECVGKKPILTSTCYVGPDLESHTRPSSDQSHTATDFIQRADTYCTCPKGPRPKNKSFEYCPHCRSQLRRTLKNKNGIAYTLTLEDEFSERCRKRKSKNKPKLREIKVKLPCPYNRKNGKDKENIRNGIKQLGNEENIDHVENIDHDENCQCRFDMSSNSSEKKEISADKKTRTNNENYTLQEHLKKNRPDFIDSAEYRRRAVLNNKVEREQHKDDMKLKFLKENENNNIIKRQNNKLFTEQQMREITKRNYKKLPEVQKKLNVLRLQKLRSADKYITDMFKKKIQNCILKGKSSFPIDTNIVNYYK</sequence>
<gene>
    <name evidence="6" type="ORF">PSYICH_LOCUS14368</name>
</gene>
<feature type="compositionally biased region" description="Low complexity" evidence="4">
    <location>
        <begin position="164"/>
        <end position="185"/>
    </location>
</feature>
<keyword evidence="2" id="KW-0963">Cytoplasm</keyword>
<dbReference type="Proteomes" id="UP001153636">
    <property type="component" value="Chromosome 8"/>
</dbReference>
<reference evidence="6" key="1">
    <citation type="submission" date="2022-01" db="EMBL/GenBank/DDBJ databases">
        <authorList>
            <person name="King R."/>
        </authorList>
    </citation>
    <scope>NUCLEOTIDE SEQUENCE</scope>
</reference>
<evidence type="ECO:0000256" key="1">
    <source>
        <dbReference type="ARBA" id="ARBA00004300"/>
    </source>
</evidence>
<feature type="compositionally biased region" description="Low complexity" evidence="4">
    <location>
        <begin position="503"/>
        <end position="516"/>
    </location>
</feature>
<feature type="compositionally biased region" description="Polar residues" evidence="4">
    <location>
        <begin position="1012"/>
        <end position="1024"/>
    </location>
</feature>
<evidence type="ECO:0000256" key="2">
    <source>
        <dbReference type="ARBA" id="ARBA00022490"/>
    </source>
</evidence>
<dbReference type="InterPro" id="IPR029299">
    <property type="entry name" value="ALMS_motif"/>
</dbReference>
<feature type="compositionally biased region" description="Basic and acidic residues" evidence="4">
    <location>
        <begin position="472"/>
        <end position="489"/>
    </location>
</feature>
<comment type="subcellular location">
    <subcellularLocation>
        <location evidence="1">Cytoplasm</location>
        <location evidence="1">Cytoskeleton</location>
        <location evidence="1">Microtubule organizing center</location>
        <location evidence="1">Centrosome</location>
    </subcellularLocation>
</comment>
<feature type="compositionally biased region" description="Low complexity" evidence="4">
    <location>
        <begin position="1352"/>
        <end position="1366"/>
    </location>
</feature>
<dbReference type="Pfam" id="PF15309">
    <property type="entry name" value="ALMS_motif"/>
    <property type="match status" value="1"/>
</dbReference>
<dbReference type="GO" id="GO:0005813">
    <property type="term" value="C:centrosome"/>
    <property type="evidence" value="ECO:0007669"/>
    <property type="project" value="UniProtKB-SubCell"/>
</dbReference>
<feature type="region of interest" description="Disordered" evidence="4">
    <location>
        <begin position="153"/>
        <end position="185"/>
    </location>
</feature>
<keyword evidence="7" id="KW-1185">Reference proteome</keyword>
<evidence type="ECO:0000256" key="3">
    <source>
        <dbReference type="ARBA" id="ARBA00023212"/>
    </source>
</evidence>
<proteinExistence type="predicted"/>
<feature type="compositionally biased region" description="Polar residues" evidence="4">
    <location>
        <begin position="374"/>
        <end position="391"/>
    </location>
</feature>
<evidence type="ECO:0000256" key="4">
    <source>
        <dbReference type="SAM" id="MobiDB-lite"/>
    </source>
</evidence>
<feature type="region of interest" description="Disordered" evidence="4">
    <location>
        <begin position="1347"/>
        <end position="1366"/>
    </location>
</feature>
<evidence type="ECO:0000313" key="7">
    <source>
        <dbReference type="Proteomes" id="UP001153636"/>
    </source>
</evidence>
<evidence type="ECO:0000259" key="5">
    <source>
        <dbReference type="Pfam" id="PF15309"/>
    </source>
</evidence>